<comment type="cofactor">
    <cofactor evidence="7">
        <name>Mg(2+)</name>
        <dbReference type="ChEBI" id="CHEBI:18420"/>
    </cofactor>
</comment>
<protein>
    <submittedName>
        <fullName evidence="9">UDP-N-acetylmuramyl pentapeptide phosphotransferase/UDP-N-acetylglucosamine-1-phosphate transferase</fullName>
    </submittedName>
</protein>
<dbReference type="GO" id="GO:0071555">
    <property type="term" value="P:cell wall organization"/>
    <property type="evidence" value="ECO:0007669"/>
    <property type="project" value="TreeGrafter"/>
</dbReference>
<evidence type="ECO:0000256" key="5">
    <source>
        <dbReference type="ARBA" id="ARBA00022989"/>
    </source>
</evidence>
<feature type="transmembrane region" description="Helical" evidence="8">
    <location>
        <begin position="101"/>
        <end position="120"/>
    </location>
</feature>
<dbReference type="CDD" id="cd06854">
    <property type="entry name" value="GT_WbpL_WbcO_like"/>
    <property type="match status" value="1"/>
</dbReference>
<keyword evidence="10" id="KW-1185">Reference proteome</keyword>
<accession>A0A3D9HIC1</accession>
<evidence type="ECO:0000256" key="1">
    <source>
        <dbReference type="ARBA" id="ARBA00004651"/>
    </source>
</evidence>
<reference evidence="9 10" key="1">
    <citation type="submission" date="2018-07" db="EMBL/GenBank/DDBJ databases">
        <title>Genomic Encyclopedia of Type Strains, Phase III (KMG-III): the genomes of soil and plant-associated and newly described type strains.</title>
        <authorList>
            <person name="Whitman W."/>
        </authorList>
    </citation>
    <scope>NUCLEOTIDE SEQUENCE [LARGE SCALE GENOMIC DNA]</scope>
    <source>
        <strain evidence="9 10">CECT 8488</strain>
    </source>
</reference>
<keyword evidence="6 8" id="KW-0472">Membrane</keyword>
<feature type="binding site" evidence="7">
    <location>
        <position position="147"/>
    </location>
    <ligand>
        <name>Mg(2+)</name>
        <dbReference type="ChEBI" id="CHEBI:18420"/>
    </ligand>
</feature>
<dbReference type="Proteomes" id="UP000256845">
    <property type="component" value="Unassembled WGS sequence"/>
</dbReference>
<evidence type="ECO:0000256" key="4">
    <source>
        <dbReference type="ARBA" id="ARBA00022692"/>
    </source>
</evidence>
<feature type="transmembrane region" description="Helical" evidence="8">
    <location>
        <begin position="237"/>
        <end position="256"/>
    </location>
</feature>
<evidence type="ECO:0000256" key="8">
    <source>
        <dbReference type="SAM" id="Phobius"/>
    </source>
</evidence>
<dbReference type="GO" id="GO:0005886">
    <property type="term" value="C:plasma membrane"/>
    <property type="evidence" value="ECO:0007669"/>
    <property type="project" value="UniProtKB-SubCell"/>
</dbReference>
<feature type="transmembrane region" description="Helical" evidence="8">
    <location>
        <begin position="47"/>
        <end position="65"/>
    </location>
</feature>
<keyword evidence="5 8" id="KW-1133">Transmembrane helix</keyword>
<dbReference type="AlphaFoldDB" id="A0A3D9HIC1"/>
<dbReference type="PANTHER" id="PTHR22926:SF3">
    <property type="entry name" value="UNDECAPRENYL-PHOSPHATE ALPHA-N-ACETYLGLUCOSAMINYL 1-PHOSPHATE TRANSFERASE"/>
    <property type="match status" value="1"/>
</dbReference>
<evidence type="ECO:0000256" key="2">
    <source>
        <dbReference type="ARBA" id="ARBA00022475"/>
    </source>
</evidence>
<evidence type="ECO:0000256" key="3">
    <source>
        <dbReference type="ARBA" id="ARBA00022679"/>
    </source>
</evidence>
<evidence type="ECO:0000313" key="10">
    <source>
        <dbReference type="Proteomes" id="UP000256845"/>
    </source>
</evidence>
<dbReference type="PANTHER" id="PTHR22926">
    <property type="entry name" value="PHOSPHO-N-ACETYLMURAMOYL-PENTAPEPTIDE-TRANSFERASE"/>
    <property type="match status" value="1"/>
</dbReference>
<dbReference type="RefSeq" id="WP_181905389.1">
    <property type="nucleotide sequence ID" value="NZ_QRDW01000006.1"/>
</dbReference>
<keyword evidence="7" id="KW-0479">Metal-binding</keyword>
<feature type="transmembrane region" description="Helical" evidence="8">
    <location>
        <begin position="71"/>
        <end position="89"/>
    </location>
</feature>
<dbReference type="Pfam" id="PF00953">
    <property type="entry name" value="Glycos_transf_4"/>
    <property type="match status" value="1"/>
</dbReference>
<feature type="transmembrane region" description="Helical" evidence="8">
    <location>
        <begin position="187"/>
        <end position="203"/>
    </location>
</feature>
<feature type="transmembrane region" description="Helical" evidence="8">
    <location>
        <begin position="210"/>
        <end position="231"/>
    </location>
</feature>
<keyword evidence="3 9" id="KW-0808">Transferase</keyword>
<feature type="transmembrane region" description="Helical" evidence="8">
    <location>
        <begin position="285"/>
        <end position="304"/>
    </location>
</feature>
<dbReference type="InterPro" id="IPR000715">
    <property type="entry name" value="Glycosyl_transferase_4"/>
</dbReference>
<dbReference type="GO" id="GO:0016780">
    <property type="term" value="F:phosphotransferase activity, for other substituted phosphate groups"/>
    <property type="evidence" value="ECO:0007669"/>
    <property type="project" value="InterPro"/>
</dbReference>
<sequence>MFENITLFLILSASSVAVTGMVLLFLRKRAILDHPNHRSSHKVPTPRGGGIAVTSIILAVWLWQLGPDGALLDYLPLGVGFLLAGMSWLDDIYDLSAKIRFLAQLVLTGMSLPWVFQHGIPLEAYLPVWLIAILIILAWTAFINFFNFMDGIDGISGVEAIGIGLGFTLITLSSAQSASNPFPTFELAPGLLIAAATAGFLIWNWHPAKIFLGDVGSIPLGYFLGGLLLVLAARGEWAAAIILPGYYLTDAGLTLLKRIIRREKIWEAHRDHYYQRAVRSGHSHARVSLMIALTNCGLIILAGWSVAAPYYALAAAAALIGLLIFWMNSRHAEKSRGALHD</sequence>
<feature type="transmembrane region" description="Helical" evidence="8">
    <location>
        <begin position="126"/>
        <end position="146"/>
    </location>
</feature>
<organism evidence="9 10">
    <name type="scientific">Aestuariispira insulae</name>
    <dbReference type="NCBI Taxonomy" id="1461337"/>
    <lineage>
        <taxon>Bacteria</taxon>
        <taxon>Pseudomonadati</taxon>
        <taxon>Pseudomonadota</taxon>
        <taxon>Alphaproteobacteria</taxon>
        <taxon>Rhodospirillales</taxon>
        <taxon>Kiloniellaceae</taxon>
        <taxon>Aestuariispira</taxon>
    </lineage>
</organism>
<evidence type="ECO:0000256" key="6">
    <source>
        <dbReference type="ARBA" id="ARBA00023136"/>
    </source>
</evidence>
<name>A0A3D9HIC1_9PROT</name>
<feature type="transmembrane region" description="Helical" evidence="8">
    <location>
        <begin position="310"/>
        <end position="327"/>
    </location>
</feature>
<dbReference type="GO" id="GO:0009103">
    <property type="term" value="P:lipopolysaccharide biosynthetic process"/>
    <property type="evidence" value="ECO:0007669"/>
    <property type="project" value="TreeGrafter"/>
</dbReference>
<dbReference type="GO" id="GO:0046872">
    <property type="term" value="F:metal ion binding"/>
    <property type="evidence" value="ECO:0007669"/>
    <property type="project" value="UniProtKB-KW"/>
</dbReference>
<feature type="transmembrane region" description="Helical" evidence="8">
    <location>
        <begin position="6"/>
        <end position="26"/>
    </location>
</feature>
<evidence type="ECO:0000313" key="9">
    <source>
        <dbReference type="EMBL" id="RED49208.1"/>
    </source>
</evidence>
<evidence type="ECO:0000256" key="7">
    <source>
        <dbReference type="PIRSR" id="PIRSR600715-1"/>
    </source>
</evidence>
<comment type="subcellular location">
    <subcellularLocation>
        <location evidence="1">Cell membrane</location>
        <topology evidence="1">Multi-pass membrane protein</topology>
    </subcellularLocation>
</comment>
<feature type="binding site" evidence="7">
    <location>
        <position position="214"/>
    </location>
    <ligand>
        <name>Mg(2+)</name>
        <dbReference type="ChEBI" id="CHEBI:18420"/>
    </ligand>
</feature>
<keyword evidence="7" id="KW-0460">Magnesium</keyword>
<keyword evidence="4 8" id="KW-0812">Transmembrane</keyword>
<feature type="transmembrane region" description="Helical" evidence="8">
    <location>
        <begin position="158"/>
        <end position="175"/>
    </location>
</feature>
<dbReference type="EMBL" id="QRDW01000006">
    <property type="protein sequence ID" value="RED49208.1"/>
    <property type="molecule type" value="Genomic_DNA"/>
</dbReference>
<dbReference type="GO" id="GO:0044038">
    <property type="term" value="P:cell wall macromolecule biosynthetic process"/>
    <property type="evidence" value="ECO:0007669"/>
    <property type="project" value="TreeGrafter"/>
</dbReference>
<comment type="caution">
    <text evidence="9">The sequence shown here is derived from an EMBL/GenBank/DDBJ whole genome shotgun (WGS) entry which is preliminary data.</text>
</comment>
<proteinExistence type="predicted"/>
<gene>
    <name evidence="9" type="ORF">DFP90_106186</name>
</gene>
<keyword evidence="2" id="KW-1003">Cell membrane</keyword>